<dbReference type="EC" id="2.3.2.27" evidence="2"/>
<evidence type="ECO:0000313" key="2">
    <source>
        <dbReference type="EMBL" id="WFD23264.1"/>
    </source>
</evidence>
<feature type="region of interest" description="Disordered" evidence="1">
    <location>
        <begin position="1"/>
        <end position="27"/>
    </location>
</feature>
<dbReference type="Proteomes" id="UP001214415">
    <property type="component" value="Chromosome 3"/>
</dbReference>
<evidence type="ECO:0000256" key="1">
    <source>
        <dbReference type="SAM" id="MobiDB-lite"/>
    </source>
</evidence>
<dbReference type="GO" id="GO:0008270">
    <property type="term" value="F:zinc ion binding"/>
    <property type="evidence" value="ECO:0007669"/>
    <property type="project" value="InterPro"/>
</dbReference>
<dbReference type="InterPro" id="IPR040204">
    <property type="entry name" value="UBR7"/>
</dbReference>
<accession>A0AAF0EE49</accession>
<dbReference type="GO" id="GO:0061630">
    <property type="term" value="F:ubiquitin protein ligase activity"/>
    <property type="evidence" value="ECO:0007669"/>
    <property type="project" value="UniProtKB-EC"/>
</dbReference>
<dbReference type="InterPro" id="IPR013083">
    <property type="entry name" value="Znf_RING/FYVE/PHD"/>
</dbReference>
<dbReference type="PANTHER" id="PTHR13513">
    <property type="entry name" value="E3 UBIQUITIN-PROTEIN LIGASE UBR7"/>
    <property type="match status" value="1"/>
</dbReference>
<name>A0AAF0EE49_9BASI</name>
<dbReference type="SUPFAM" id="SSF57903">
    <property type="entry name" value="FYVE/PHD zinc finger"/>
    <property type="match status" value="1"/>
</dbReference>
<dbReference type="PANTHER" id="PTHR13513:SF9">
    <property type="entry name" value="E3 UBIQUITIN-PROTEIN LIGASE UBR7-RELATED"/>
    <property type="match status" value="1"/>
</dbReference>
<organism evidence="2 3">
    <name type="scientific">Malassezia equina</name>
    <dbReference type="NCBI Taxonomy" id="1381935"/>
    <lineage>
        <taxon>Eukaryota</taxon>
        <taxon>Fungi</taxon>
        <taxon>Dikarya</taxon>
        <taxon>Basidiomycota</taxon>
        <taxon>Ustilaginomycotina</taxon>
        <taxon>Malasseziomycetes</taxon>
        <taxon>Malasseziales</taxon>
        <taxon>Malasseziaceae</taxon>
        <taxon>Malassezia</taxon>
    </lineage>
</organism>
<reference evidence="2" key="1">
    <citation type="submission" date="2023-03" db="EMBL/GenBank/DDBJ databases">
        <title>Mating type loci evolution in Malassezia.</title>
        <authorList>
            <person name="Coelho M.A."/>
        </authorList>
    </citation>
    <scope>NUCLEOTIDE SEQUENCE</scope>
    <source>
        <strain evidence="2">CBS 12830</strain>
    </source>
</reference>
<proteinExistence type="predicted"/>
<protein>
    <submittedName>
        <fullName evidence="2">RING-type E3 ubiquitin transferase</fullName>
        <ecNumber evidence="2">2.3.2.27</ecNumber>
    </submittedName>
</protein>
<keyword evidence="2" id="KW-0012">Acyltransferase</keyword>
<keyword evidence="3" id="KW-1185">Reference proteome</keyword>
<sequence>MRPPGSSPRSSRALVTTLPDPQAPAPHLDENQGFTAQDLIDQQTRLEAQAHEAIPFRFDACTHSLGYIRQPVVACHSDHELVELFHRHHFRCDCGTPNLYRDRQETRMMRQTGFPDDARPCTLRKATKNRGWDEPNDENSYTHNFHGAFCYCERGKHYDPVTEDEVMYQCIVCEDWLHQSCTALVPNATTSVPLLSAHEFDTLICDRCMKHERADLLRDYACAPGWLVLDDHGVMDMTSKERPSKRIRTSTCRRPTCPLSEWPARFDVFLTPSFRDALCRCPACATQWSAMYPYIYTEEETYDPPADDDDTASATSTSSYERGLSVLSQLPRMQMLESLRAYERLRDALFAHLRPYAQAHEPVTEEAVRAFFREHAGPKHRDRTSSQ</sequence>
<keyword evidence="2" id="KW-0808">Transferase</keyword>
<dbReference type="GO" id="GO:0005737">
    <property type="term" value="C:cytoplasm"/>
    <property type="evidence" value="ECO:0007669"/>
    <property type="project" value="TreeGrafter"/>
</dbReference>
<dbReference type="Gene3D" id="3.30.40.10">
    <property type="entry name" value="Zinc/RING finger domain, C3HC4 (zinc finger)"/>
    <property type="match status" value="1"/>
</dbReference>
<dbReference type="EMBL" id="CP119902">
    <property type="protein sequence ID" value="WFD23264.1"/>
    <property type="molecule type" value="Genomic_DNA"/>
</dbReference>
<gene>
    <name evidence="2" type="ORF">MEQU1_001953</name>
</gene>
<dbReference type="AlphaFoldDB" id="A0AAF0EE49"/>
<evidence type="ECO:0000313" key="3">
    <source>
        <dbReference type="Proteomes" id="UP001214415"/>
    </source>
</evidence>
<dbReference type="InterPro" id="IPR011011">
    <property type="entry name" value="Znf_FYVE_PHD"/>
</dbReference>